<protein>
    <recommendedName>
        <fullName evidence="1">Thiolase C-terminal domain-containing protein</fullName>
    </recommendedName>
</protein>
<dbReference type="Proteomes" id="UP000092460">
    <property type="component" value="Unassembled WGS sequence"/>
</dbReference>
<dbReference type="InterPro" id="IPR055140">
    <property type="entry name" value="Thiolase_C_2"/>
</dbReference>
<sequence>MYLLNVAVHEPIARALALAQLIHIAIEHIHREEALVLCKEGKAAALIDSGNNTYGGKYVINPSGGLISKGRPLDATGLAQCAELCWQLRGQAGKRQVKNCTLALQHNLRLGGAVVVTLYRLGFPASANIKFNLPSAASATGERKSMHKFLRLCEDLKVVQRIQAEEFVKLRKYALPMCVALGPSLHYDRVLMYKLLRILRAIITEMGVDNQNVPTPRTEAKSLYNELMTTIVFIVASQY</sequence>
<proteinExistence type="predicted"/>
<dbReference type="VEuPathDB" id="VectorBase:GPPI000804"/>
<dbReference type="Pfam" id="PF22691">
    <property type="entry name" value="Thiolase_C_1"/>
    <property type="match status" value="1"/>
</dbReference>
<evidence type="ECO:0000259" key="1">
    <source>
        <dbReference type="Pfam" id="PF22691"/>
    </source>
</evidence>
<dbReference type="SUPFAM" id="SSF53901">
    <property type="entry name" value="Thiolase-like"/>
    <property type="match status" value="1"/>
</dbReference>
<feature type="domain" description="Thiolase C-terminal" evidence="1">
    <location>
        <begin position="25"/>
        <end position="108"/>
    </location>
</feature>
<dbReference type="PANTHER" id="PTHR42870">
    <property type="entry name" value="ACETYL-COA C-ACETYLTRANSFERASE"/>
    <property type="match status" value="1"/>
</dbReference>
<dbReference type="Gene3D" id="3.40.47.10">
    <property type="match status" value="1"/>
</dbReference>
<evidence type="ECO:0000313" key="3">
    <source>
        <dbReference type="Proteomes" id="UP000092460"/>
    </source>
</evidence>
<dbReference type="EnsemblMetazoa" id="GPPI000804-RA">
    <property type="protein sequence ID" value="GPPI000804-PA"/>
    <property type="gene ID" value="GPPI000804"/>
</dbReference>
<dbReference type="STRING" id="67801.A0A1B0ALH2"/>
<dbReference type="GO" id="GO:0016746">
    <property type="term" value="F:acyltransferase activity"/>
    <property type="evidence" value="ECO:0007669"/>
    <property type="project" value="InterPro"/>
</dbReference>
<reference evidence="3" key="1">
    <citation type="submission" date="2015-01" db="EMBL/GenBank/DDBJ databases">
        <authorList>
            <person name="Aksoy S."/>
            <person name="Warren W."/>
            <person name="Wilson R.K."/>
        </authorList>
    </citation>
    <scope>NUCLEOTIDE SEQUENCE [LARGE SCALE GENOMIC DNA]</scope>
    <source>
        <strain evidence="3">IAEA</strain>
    </source>
</reference>
<reference evidence="2" key="2">
    <citation type="submission" date="2020-05" db="UniProtKB">
        <authorList>
            <consortium name="EnsemblMetazoa"/>
        </authorList>
    </citation>
    <scope>IDENTIFICATION</scope>
    <source>
        <strain evidence="2">IAEA</strain>
    </source>
</reference>
<accession>A0A1B0ALH2</accession>
<organism evidence="2 3">
    <name type="scientific">Glossina palpalis gambiensis</name>
    <dbReference type="NCBI Taxonomy" id="67801"/>
    <lineage>
        <taxon>Eukaryota</taxon>
        <taxon>Metazoa</taxon>
        <taxon>Ecdysozoa</taxon>
        <taxon>Arthropoda</taxon>
        <taxon>Hexapoda</taxon>
        <taxon>Insecta</taxon>
        <taxon>Pterygota</taxon>
        <taxon>Neoptera</taxon>
        <taxon>Endopterygota</taxon>
        <taxon>Diptera</taxon>
        <taxon>Brachycera</taxon>
        <taxon>Muscomorpha</taxon>
        <taxon>Hippoboscoidea</taxon>
        <taxon>Glossinidae</taxon>
        <taxon>Glossina</taxon>
    </lineage>
</organism>
<dbReference type="AlphaFoldDB" id="A0A1B0ALH2"/>
<name>A0A1B0ALH2_9MUSC</name>
<dbReference type="InterPro" id="IPR016039">
    <property type="entry name" value="Thiolase-like"/>
</dbReference>
<dbReference type="PANTHER" id="PTHR42870:SF1">
    <property type="entry name" value="NON-SPECIFIC LIPID-TRANSFER PROTEIN-LIKE 2"/>
    <property type="match status" value="1"/>
</dbReference>
<evidence type="ECO:0000313" key="2">
    <source>
        <dbReference type="EnsemblMetazoa" id="GPPI000804-PA"/>
    </source>
</evidence>
<keyword evidence="3" id="KW-1185">Reference proteome</keyword>
<dbReference type="EMBL" id="JXJN01031074">
    <property type="status" value="NOT_ANNOTATED_CDS"/>
    <property type="molecule type" value="Genomic_DNA"/>
</dbReference>